<dbReference type="AlphaFoldDB" id="A0A1G9E5B6"/>
<keyword evidence="13" id="KW-1185">Reference proteome</keyword>
<dbReference type="STRING" id="990712.SAMN05216257_104158"/>
<keyword evidence="9" id="KW-0732">Signal</keyword>
<dbReference type="RefSeq" id="WP_092500378.1">
    <property type="nucleotide sequence ID" value="NZ_FNFV01000004.1"/>
</dbReference>
<evidence type="ECO:0000256" key="3">
    <source>
        <dbReference type="ARBA" id="ARBA00022670"/>
    </source>
</evidence>
<dbReference type="SUPFAM" id="SSF63411">
    <property type="entry name" value="LuxS/MPP-like metallohydrolase"/>
    <property type="match status" value="2"/>
</dbReference>
<keyword evidence="7" id="KW-0482">Metalloprotease</keyword>
<dbReference type="EMBL" id="FNFV01000004">
    <property type="protein sequence ID" value="SDK71289.1"/>
    <property type="molecule type" value="Genomic_DNA"/>
</dbReference>
<protein>
    <submittedName>
        <fullName evidence="12">Zinc protease</fullName>
    </submittedName>
</protein>
<dbReference type="PROSITE" id="PS00143">
    <property type="entry name" value="INSULINASE"/>
    <property type="match status" value="1"/>
</dbReference>
<keyword evidence="3 12" id="KW-0645">Protease</keyword>
<feature type="domain" description="Peptidase M16 C-terminal" evidence="11">
    <location>
        <begin position="188"/>
        <end position="372"/>
    </location>
</feature>
<keyword evidence="4" id="KW-0479">Metal-binding</keyword>
<sequence>MRHILISALAWLAVAIAAPAAEMSSFTLDNGLELVVLEDHRAPVVVHMVWYRAGAADEPPGRSGIAHFLEHLLFKGTDELAPGEFSQIVARQGGSDNAFTSWDYTAYFQRVASDRLELMMKMEADRMRDLRLRPEDIATERDVIIEERNQRVENDPGRLFQEQKAAAQFLNHPYGRPVIGWKHEAEALTLEDALAFYRRFYAPNNAIVIVAGDVEPDEVQALAEKHYGPLEPTPGLGPRIRPQEPPQTAARRLTFRDARVGQPYVTRSYLAPVREPGDQRQAAALMLFAELLGGDPQTSVLARKLQFEEKVALYTSAFYDAVAYDPSTFGLAIVPAPGVSLAEAEAALDRAVAEFLEDGVDEAHLARIKMQLHAQEIYGQDSLQGLARRYGAALASGLTLADIEAWPEIVQSVTAEEIIAGARAVLVEERSVTGWLMRPEDGAAQMQEVSQ</sequence>
<dbReference type="InterPro" id="IPR011765">
    <property type="entry name" value="Pept_M16_N"/>
</dbReference>
<evidence type="ECO:0000313" key="13">
    <source>
        <dbReference type="Proteomes" id="UP000199328"/>
    </source>
</evidence>
<dbReference type="OrthoDB" id="9811314at2"/>
<reference evidence="13" key="1">
    <citation type="submission" date="2016-10" db="EMBL/GenBank/DDBJ databases">
        <authorList>
            <person name="Varghese N."/>
            <person name="Submissions S."/>
        </authorList>
    </citation>
    <scope>NUCLEOTIDE SEQUENCE [LARGE SCALE GENOMIC DNA]</scope>
    <source>
        <strain evidence="13">CGMCC 1.10789</strain>
    </source>
</reference>
<dbReference type="InterPro" id="IPR050626">
    <property type="entry name" value="Peptidase_M16"/>
</dbReference>
<dbReference type="PANTHER" id="PTHR43690">
    <property type="entry name" value="NARDILYSIN"/>
    <property type="match status" value="1"/>
</dbReference>
<dbReference type="InterPro" id="IPR001431">
    <property type="entry name" value="Pept_M16_Zn_BS"/>
</dbReference>
<feature type="signal peptide" evidence="9">
    <location>
        <begin position="1"/>
        <end position="20"/>
    </location>
</feature>
<dbReference type="GO" id="GO:0004222">
    <property type="term" value="F:metalloendopeptidase activity"/>
    <property type="evidence" value="ECO:0007669"/>
    <property type="project" value="InterPro"/>
</dbReference>
<feature type="chain" id="PRO_5011540807" evidence="9">
    <location>
        <begin position="21"/>
        <end position="451"/>
    </location>
</feature>
<dbReference type="GO" id="GO:0006508">
    <property type="term" value="P:proteolysis"/>
    <property type="evidence" value="ECO:0007669"/>
    <property type="project" value="UniProtKB-KW"/>
</dbReference>
<keyword evidence="6" id="KW-0862">Zinc</keyword>
<evidence type="ECO:0000256" key="5">
    <source>
        <dbReference type="ARBA" id="ARBA00022801"/>
    </source>
</evidence>
<proteinExistence type="inferred from homology"/>
<comment type="cofactor">
    <cofactor evidence="1">
        <name>Zn(2+)</name>
        <dbReference type="ChEBI" id="CHEBI:29105"/>
    </cofactor>
</comment>
<dbReference type="Pfam" id="PF05193">
    <property type="entry name" value="Peptidase_M16_C"/>
    <property type="match status" value="1"/>
</dbReference>
<accession>A0A1G9E5B6</accession>
<evidence type="ECO:0000313" key="12">
    <source>
        <dbReference type="EMBL" id="SDK71289.1"/>
    </source>
</evidence>
<evidence type="ECO:0000259" key="10">
    <source>
        <dbReference type="Pfam" id="PF00675"/>
    </source>
</evidence>
<comment type="similarity">
    <text evidence="2 8">Belongs to the peptidase M16 family.</text>
</comment>
<keyword evidence="5" id="KW-0378">Hydrolase</keyword>
<evidence type="ECO:0000256" key="4">
    <source>
        <dbReference type="ARBA" id="ARBA00022723"/>
    </source>
</evidence>
<feature type="domain" description="Peptidase M16 N-terminal" evidence="10">
    <location>
        <begin position="35"/>
        <end position="179"/>
    </location>
</feature>
<evidence type="ECO:0000256" key="9">
    <source>
        <dbReference type="SAM" id="SignalP"/>
    </source>
</evidence>
<evidence type="ECO:0000256" key="2">
    <source>
        <dbReference type="ARBA" id="ARBA00007261"/>
    </source>
</evidence>
<dbReference type="Gene3D" id="3.30.830.10">
    <property type="entry name" value="Metalloenzyme, LuxS/M16 peptidase-like"/>
    <property type="match status" value="2"/>
</dbReference>
<dbReference type="GO" id="GO:0046872">
    <property type="term" value="F:metal ion binding"/>
    <property type="evidence" value="ECO:0007669"/>
    <property type="project" value="UniProtKB-KW"/>
</dbReference>
<dbReference type="Proteomes" id="UP000199328">
    <property type="component" value="Unassembled WGS sequence"/>
</dbReference>
<evidence type="ECO:0000256" key="7">
    <source>
        <dbReference type="ARBA" id="ARBA00023049"/>
    </source>
</evidence>
<evidence type="ECO:0000256" key="1">
    <source>
        <dbReference type="ARBA" id="ARBA00001947"/>
    </source>
</evidence>
<dbReference type="Pfam" id="PF00675">
    <property type="entry name" value="Peptidase_M16"/>
    <property type="match status" value="1"/>
</dbReference>
<gene>
    <name evidence="12" type="ORF">SAMN05216257_104158</name>
</gene>
<dbReference type="PANTHER" id="PTHR43690:SF17">
    <property type="entry name" value="PROTEIN YHJJ"/>
    <property type="match status" value="1"/>
</dbReference>
<dbReference type="InterPro" id="IPR007863">
    <property type="entry name" value="Peptidase_M16_C"/>
</dbReference>
<name>A0A1G9E5B6_9RHOB</name>
<organism evidence="12 13">
    <name type="scientific">Meinhardsimonia xiamenensis</name>
    <dbReference type="NCBI Taxonomy" id="990712"/>
    <lineage>
        <taxon>Bacteria</taxon>
        <taxon>Pseudomonadati</taxon>
        <taxon>Pseudomonadota</taxon>
        <taxon>Alphaproteobacteria</taxon>
        <taxon>Rhodobacterales</taxon>
        <taxon>Paracoccaceae</taxon>
        <taxon>Meinhardsimonia</taxon>
    </lineage>
</organism>
<evidence type="ECO:0000256" key="6">
    <source>
        <dbReference type="ARBA" id="ARBA00022833"/>
    </source>
</evidence>
<evidence type="ECO:0000256" key="8">
    <source>
        <dbReference type="RuleBase" id="RU004447"/>
    </source>
</evidence>
<evidence type="ECO:0000259" key="11">
    <source>
        <dbReference type="Pfam" id="PF05193"/>
    </source>
</evidence>
<dbReference type="InterPro" id="IPR011249">
    <property type="entry name" value="Metalloenz_LuxS/M16"/>
</dbReference>